<proteinExistence type="predicted"/>
<gene>
    <name evidence="2" type="ORF">EDD18DRAFT_1080819</name>
</gene>
<name>A0AA39PTW8_9AGAR</name>
<evidence type="ECO:0000313" key="2">
    <source>
        <dbReference type="EMBL" id="KAK0489995.1"/>
    </source>
</evidence>
<feature type="non-terminal residue" evidence="2">
    <location>
        <position position="176"/>
    </location>
</feature>
<evidence type="ECO:0000259" key="1">
    <source>
        <dbReference type="Pfam" id="PF20209"/>
    </source>
</evidence>
<dbReference type="Pfam" id="PF20209">
    <property type="entry name" value="DUF6570"/>
    <property type="match status" value="1"/>
</dbReference>
<reference evidence="2" key="1">
    <citation type="submission" date="2023-06" db="EMBL/GenBank/DDBJ databases">
        <authorList>
            <consortium name="Lawrence Berkeley National Laboratory"/>
            <person name="Ahrendt S."/>
            <person name="Sahu N."/>
            <person name="Indic B."/>
            <person name="Wong-Bajracharya J."/>
            <person name="Merenyi Z."/>
            <person name="Ke H.-M."/>
            <person name="Monk M."/>
            <person name="Kocsube S."/>
            <person name="Drula E."/>
            <person name="Lipzen A."/>
            <person name="Balint B."/>
            <person name="Henrissat B."/>
            <person name="Andreopoulos B."/>
            <person name="Martin F.M."/>
            <person name="Harder C.B."/>
            <person name="Rigling D."/>
            <person name="Ford K.L."/>
            <person name="Foster G.D."/>
            <person name="Pangilinan J."/>
            <person name="Papanicolaou A."/>
            <person name="Barry K."/>
            <person name="LaButti K."/>
            <person name="Viragh M."/>
            <person name="Koriabine M."/>
            <person name="Yan M."/>
            <person name="Riley R."/>
            <person name="Champramary S."/>
            <person name="Plett K.L."/>
            <person name="Tsai I.J."/>
            <person name="Slot J."/>
            <person name="Sipos G."/>
            <person name="Plett J."/>
            <person name="Nagy L.G."/>
            <person name="Grigoriev I.V."/>
        </authorList>
    </citation>
    <scope>NUCLEOTIDE SEQUENCE</scope>
    <source>
        <strain evidence="2">HWK02</strain>
    </source>
</reference>
<dbReference type="AlphaFoldDB" id="A0AA39PTW8"/>
<feature type="domain" description="DUF6570" evidence="1">
    <location>
        <begin position="25"/>
        <end position="159"/>
    </location>
</feature>
<keyword evidence="3" id="KW-1185">Reference proteome</keyword>
<comment type="caution">
    <text evidence="2">The sequence shown here is derived from an EMBL/GenBank/DDBJ whole genome shotgun (WGS) entry which is preliminary data.</text>
</comment>
<sequence length="176" mass="20286">MLEPSGCIDELFNICVPCETALKDGRLPKYALRNQLFRGALPVYFSDVTWVEEMVCSVYRCTAHVSRLYGSTDPAQPRVFYGNTCAHDVNLVSTVSVLPRTPSDIKDMLSVIFVGPRQSIKACLKTMFYIRKKKVWHLLRYLCKHNRLYRNIELSMEQMELYGRLDDIDDIIPGLE</sequence>
<organism evidence="2 3">
    <name type="scientific">Armillaria luteobubalina</name>
    <dbReference type="NCBI Taxonomy" id="153913"/>
    <lineage>
        <taxon>Eukaryota</taxon>
        <taxon>Fungi</taxon>
        <taxon>Dikarya</taxon>
        <taxon>Basidiomycota</taxon>
        <taxon>Agaricomycotina</taxon>
        <taxon>Agaricomycetes</taxon>
        <taxon>Agaricomycetidae</taxon>
        <taxon>Agaricales</taxon>
        <taxon>Marasmiineae</taxon>
        <taxon>Physalacriaceae</taxon>
        <taxon>Armillaria</taxon>
    </lineage>
</organism>
<dbReference type="EMBL" id="JAUEPU010000035">
    <property type="protein sequence ID" value="KAK0489995.1"/>
    <property type="molecule type" value="Genomic_DNA"/>
</dbReference>
<evidence type="ECO:0000313" key="3">
    <source>
        <dbReference type="Proteomes" id="UP001175228"/>
    </source>
</evidence>
<dbReference type="InterPro" id="IPR046700">
    <property type="entry name" value="DUF6570"/>
</dbReference>
<dbReference type="Proteomes" id="UP001175228">
    <property type="component" value="Unassembled WGS sequence"/>
</dbReference>
<accession>A0AA39PTW8</accession>
<protein>
    <recommendedName>
        <fullName evidence="1">DUF6570 domain-containing protein</fullName>
    </recommendedName>
</protein>